<feature type="non-terminal residue" evidence="3">
    <location>
        <position position="109"/>
    </location>
</feature>
<dbReference type="AlphaFoldDB" id="X0ZES7"/>
<evidence type="ECO:0000256" key="2">
    <source>
        <dbReference type="ARBA" id="ARBA00023277"/>
    </source>
</evidence>
<evidence type="ECO:0000256" key="1">
    <source>
        <dbReference type="ARBA" id="ARBA00023235"/>
    </source>
</evidence>
<dbReference type="EMBL" id="BARS01058255">
    <property type="protein sequence ID" value="GAG46846.1"/>
    <property type="molecule type" value="Genomic_DNA"/>
</dbReference>
<dbReference type="GO" id="GO:0005996">
    <property type="term" value="P:monosaccharide metabolic process"/>
    <property type="evidence" value="ECO:0007669"/>
    <property type="project" value="InterPro"/>
</dbReference>
<comment type="caution">
    <text evidence="3">The sequence shown here is derived from an EMBL/GenBank/DDBJ whole genome shotgun (WGS) entry which is preliminary data.</text>
</comment>
<proteinExistence type="predicted"/>
<dbReference type="SUPFAM" id="SSF53743">
    <property type="entry name" value="FucI/AraA N-terminal and middle domains"/>
    <property type="match status" value="1"/>
</dbReference>
<dbReference type="PANTHER" id="PTHR36120">
    <property type="entry name" value="FUCOSE ISOMERASE"/>
    <property type="match status" value="1"/>
</dbReference>
<dbReference type="InterPro" id="IPR009015">
    <property type="entry name" value="Fucose_isomerase_N/cen_sf"/>
</dbReference>
<sequence>EHIISDDDLSKIVASMKKDVSAIPSDDFAKRLAAYEKAVLTFRDNLKLSGIATQCWTEQQDTLKHVPCFINARMAARGFPIACENDAHSLTAELLGQYATDQSVTILDV</sequence>
<keyword evidence="1" id="KW-0413">Isomerase</keyword>
<dbReference type="GO" id="GO:0005737">
    <property type="term" value="C:cytoplasm"/>
    <property type="evidence" value="ECO:0007669"/>
    <property type="project" value="InterPro"/>
</dbReference>
<reference evidence="3" key="1">
    <citation type="journal article" date="2014" name="Front. Microbiol.">
        <title>High frequency of phylogenetically diverse reductive dehalogenase-homologous genes in deep subseafloor sedimentary metagenomes.</title>
        <authorList>
            <person name="Kawai M."/>
            <person name="Futagami T."/>
            <person name="Toyoda A."/>
            <person name="Takaki Y."/>
            <person name="Nishi S."/>
            <person name="Hori S."/>
            <person name="Arai W."/>
            <person name="Tsubouchi T."/>
            <person name="Morono Y."/>
            <person name="Uchiyama I."/>
            <person name="Ito T."/>
            <person name="Fujiyama A."/>
            <person name="Inagaki F."/>
            <person name="Takami H."/>
        </authorList>
    </citation>
    <scope>NUCLEOTIDE SEQUENCE</scope>
    <source>
        <strain evidence="3">Expedition CK06-06</strain>
    </source>
</reference>
<accession>X0ZES7</accession>
<keyword evidence="2" id="KW-0119">Carbohydrate metabolism</keyword>
<protein>
    <submittedName>
        <fullName evidence="3">Uncharacterized protein</fullName>
    </submittedName>
</protein>
<name>X0ZES7_9ZZZZ</name>
<dbReference type="PANTHER" id="PTHR36120:SF1">
    <property type="entry name" value="L-FUCOSE ISOMERASE C-TERMINAL DOMAIN-CONTAINING PROTEIN"/>
    <property type="match status" value="1"/>
</dbReference>
<organism evidence="3">
    <name type="scientific">marine sediment metagenome</name>
    <dbReference type="NCBI Taxonomy" id="412755"/>
    <lineage>
        <taxon>unclassified sequences</taxon>
        <taxon>metagenomes</taxon>
        <taxon>ecological metagenomes</taxon>
    </lineage>
</organism>
<feature type="non-terminal residue" evidence="3">
    <location>
        <position position="1"/>
    </location>
</feature>
<dbReference type="GO" id="GO:0016861">
    <property type="term" value="F:intramolecular oxidoreductase activity, interconverting aldoses and ketoses"/>
    <property type="evidence" value="ECO:0007669"/>
    <property type="project" value="InterPro"/>
</dbReference>
<evidence type="ECO:0000313" key="3">
    <source>
        <dbReference type="EMBL" id="GAG46846.1"/>
    </source>
</evidence>
<gene>
    <name evidence="3" type="ORF">S01H1_85049</name>
</gene>